<evidence type="ECO:0000256" key="1">
    <source>
        <dbReference type="ARBA" id="ARBA00004141"/>
    </source>
</evidence>
<organism evidence="7 8">
    <name type="scientific">Butyricicoccus pullicaecorum</name>
    <dbReference type="NCBI Taxonomy" id="501571"/>
    <lineage>
        <taxon>Bacteria</taxon>
        <taxon>Bacillati</taxon>
        <taxon>Bacillota</taxon>
        <taxon>Clostridia</taxon>
        <taxon>Eubacteriales</taxon>
        <taxon>Butyricicoccaceae</taxon>
        <taxon>Butyricicoccus</taxon>
    </lineage>
</organism>
<dbReference type="AlphaFoldDB" id="A0A1Y4L5L9"/>
<protein>
    <submittedName>
        <fullName evidence="7">TspO protein</fullName>
    </submittedName>
</protein>
<dbReference type="InterPro" id="IPR004307">
    <property type="entry name" value="TspO_MBR"/>
</dbReference>
<evidence type="ECO:0000256" key="2">
    <source>
        <dbReference type="ARBA" id="ARBA00007524"/>
    </source>
</evidence>
<accession>A0A1Y4L5L9</accession>
<keyword evidence="3 6" id="KW-0812">Transmembrane</keyword>
<feature type="transmembrane region" description="Helical" evidence="6">
    <location>
        <begin position="77"/>
        <end position="95"/>
    </location>
</feature>
<dbReference type="Proteomes" id="UP000195897">
    <property type="component" value="Unassembled WGS sequence"/>
</dbReference>
<dbReference type="Gene3D" id="1.20.1260.100">
    <property type="entry name" value="TspO/MBR protein"/>
    <property type="match status" value="1"/>
</dbReference>
<keyword evidence="4 6" id="KW-1133">Transmembrane helix</keyword>
<feature type="transmembrane region" description="Helical" evidence="6">
    <location>
        <begin position="7"/>
        <end position="24"/>
    </location>
</feature>
<feature type="transmembrane region" description="Helical" evidence="6">
    <location>
        <begin position="135"/>
        <end position="154"/>
    </location>
</feature>
<evidence type="ECO:0000313" key="8">
    <source>
        <dbReference type="Proteomes" id="UP000195897"/>
    </source>
</evidence>
<comment type="similarity">
    <text evidence="2">Belongs to the TspO/BZRP family.</text>
</comment>
<evidence type="ECO:0000256" key="3">
    <source>
        <dbReference type="ARBA" id="ARBA00022692"/>
    </source>
</evidence>
<evidence type="ECO:0000256" key="5">
    <source>
        <dbReference type="ARBA" id="ARBA00023136"/>
    </source>
</evidence>
<dbReference type="PANTHER" id="PTHR10057:SF0">
    <property type="entry name" value="TRANSLOCATOR PROTEIN"/>
    <property type="match status" value="1"/>
</dbReference>
<comment type="caution">
    <text evidence="7">The sequence shown here is derived from an EMBL/GenBank/DDBJ whole genome shotgun (WGS) entry which is preliminary data.</text>
</comment>
<keyword evidence="5 6" id="KW-0472">Membrane</keyword>
<dbReference type="Pfam" id="PF03073">
    <property type="entry name" value="TspO_MBR"/>
    <property type="match status" value="1"/>
</dbReference>
<dbReference type="RefSeq" id="WP_087373648.1">
    <property type="nucleotide sequence ID" value="NZ_NFKK01000013.1"/>
</dbReference>
<feature type="transmembrane region" description="Helical" evidence="6">
    <location>
        <begin position="101"/>
        <end position="123"/>
    </location>
</feature>
<evidence type="ECO:0000256" key="6">
    <source>
        <dbReference type="SAM" id="Phobius"/>
    </source>
</evidence>
<dbReference type="FunFam" id="1.20.1260.100:FF:000001">
    <property type="entry name" value="translocator protein 2"/>
    <property type="match status" value="1"/>
</dbReference>
<proteinExistence type="inferred from homology"/>
<dbReference type="InterPro" id="IPR038330">
    <property type="entry name" value="TspO/MBR-related_sf"/>
</dbReference>
<comment type="subcellular location">
    <subcellularLocation>
        <location evidence="1">Membrane</location>
        <topology evidence="1">Multi-pass membrane protein</topology>
    </subcellularLocation>
</comment>
<dbReference type="PIRSF" id="PIRSF005859">
    <property type="entry name" value="PBR"/>
    <property type="match status" value="1"/>
</dbReference>
<dbReference type="PANTHER" id="PTHR10057">
    <property type="entry name" value="PERIPHERAL-TYPE BENZODIAZEPINE RECEPTOR"/>
    <property type="match status" value="1"/>
</dbReference>
<dbReference type="CDD" id="cd15904">
    <property type="entry name" value="TSPO_MBR"/>
    <property type="match status" value="1"/>
</dbReference>
<feature type="transmembrane region" description="Helical" evidence="6">
    <location>
        <begin position="44"/>
        <end position="65"/>
    </location>
</feature>
<dbReference type="GO" id="GO:0016020">
    <property type="term" value="C:membrane"/>
    <property type="evidence" value="ECO:0007669"/>
    <property type="project" value="UniProtKB-SubCell"/>
</dbReference>
<evidence type="ECO:0000313" key="7">
    <source>
        <dbReference type="EMBL" id="OUP52064.1"/>
    </source>
</evidence>
<dbReference type="EMBL" id="NFKK01000013">
    <property type="protein sequence ID" value="OUP52064.1"/>
    <property type="molecule type" value="Genomic_DNA"/>
</dbReference>
<name>A0A1Y4L5L9_9FIRM</name>
<reference evidence="8" key="1">
    <citation type="submission" date="2017-04" db="EMBL/GenBank/DDBJ databases">
        <title>Function of individual gut microbiota members based on whole genome sequencing of pure cultures obtained from chicken caecum.</title>
        <authorList>
            <person name="Medvecky M."/>
            <person name="Cejkova D."/>
            <person name="Polansky O."/>
            <person name="Karasova D."/>
            <person name="Kubasova T."/>
            <person name="Cizek A."/>
            <person name="Rychlik I."/>
        </authorList>
    </citation>
    <scope>NUCLEOTIDE SEQUENCE [LARGE SCALE GENOMIC DNA]</scope>
    <source>
        <strain evidence="8">An180</strain>
    </source>
</reference>
<gene>
    <name evidence="7" type="ORF">B5F17_10470</name>
</gene>
<dbReference type="GO" id="GO:0033013">
    <property type="term" value="P:tetrapyrrole metabolic process"/>
    <property type="evidence" value="ECO:0007669"/>
    <property type="project" value="UniProtKB-ARBA"/>
</dbReference>
<evidence type="ECO:0000256" key="4">
    <source>
        <dbReference type="ARBA" id="ARBA00022989"/>
    </source>
</evidence>
<sequence>MKKRTYLWTIGITLVIGALSSFLTRNDMSYYTELVNKPMLTPPAWIFPVVWTILYVLMGIGLGRVLESDGSQADKQAATRIYAVQLFFNFAWSIAFFTFRVYLFSFVWLLVLWALIIWMIFIFARSDRLAARLQIPYFLWVTFAAYLNLMIYLLNR</sequence>